<feature type="compositionally biased region" description="Basic and acidic residues" evidence="5">
    <location>
        <begin position="260"/>
        <end position="270"/>
    </location>
</feature>
<dbReference type="InterPro" id="IPR013328">
    <property type="entry name" value="6PGD_dom2"/>
</dbReference>
<reference evidence="8 9" key="1">
    <citation type="journal article" date="2019" name="Int. J. Syst. Evol. Microbiol.">
        <title>The Global Catalogue of Microorganisms (GCM) 10K type strain sequencing project: providing services to taxonomists for standard genome sequencing and annotation.</title>
        <authorList>
            <consortium name="The Broad Institute Genomics Platform"/>
            <consortium name="The Broad Institute Genome Sequencing Center for Infectious Disease"/>
            <person name="Wu L."/>
            <person name="Ma J."/>
        </authorList>
    </citation>
    <scope>NUCLEOTIDE SEQUENCE [LARGE SCALE GENOMIC DNA]</scope>
    <source>
        <strain evidence="8 9">JCM 9650</strain>
    </source>
</reference>
<dbReference type="InterPro" id="IPR008927">
    <property type="entry name" value="6-PGluconate_DH-like_C_sf"/>
</dbReference>
<comment type="function">
    <text evidence="4">Catalyzes the NADPH-dependent reduction of ketopantoate into pantoic acid.</text>
</comment>
<dbReference type="PANTHER" id="PTHR21708:SF26">
    <property type="entry name" value="2-DEHYDROPANTOATE 2-REDUCTASE"/>
    <property type="match status" value="1"/>
</dbReference>
<keyword evidence="4" id="KW-0566">Pantothenate biosynthesis</keyword>
<name>A0ABN3XFQ0_9ACTN</name>
<dbReference type="Gene3D" id="1.10.1040.10">
    <property type="entry name" value="N-(1-d-carboxylethyl)-l-norvaline Dehydrogenase, domain 2"/>
    <property type="match status" value="1"/>
</dbReference>
<dbReference type="InterPro" id="IPR013752">
    <property type="entry name" value="KPA_reductase"/>
</dbReference>
<comment type="similarity">
    <text evidence="1 4">Belongs to the ketopantoate reductase family.</text>
</comment>
<dbReference type="Gene3D" id="3.40.50.720">
    <property type="entry name" value="NAD(P)-binding Rossmann-like Domain"/>
    <property type="match status" value="1"/>
</dbReference>
<evidence type="ECO:0000313" key="8">
    <source>
        <dbReference type="EMBL" id="GAA2953857.1"/>
    </source>
</evidence>
<dbReference type="Pfam" id="PF02558">
    <property type="entry name" value="ApbA"/>
    <property type="match status" value="1"/>
</dbReference>
<dbReference type="EC" id="1.1.1.169" evidence="4"/>
<feature type="domain" description="Ketopantoate reductase C-terminal" evidence="7">
    <location>
        <begin position="178"/>
        <end position="273"/>
    </location>
</feature>
<accession>A0ABN3XFQ0</accession>
<organism evidence="8 9">
    <name type="scientific">Streptomyces erythrogriseus</name>
    <dbReference type="NCBI Taxonomy" id="284027"/>
    <lineage>
        <taxon>Bacteria</taxon>
        <taxon>Bacillati</taxon>
        <taxon>Actinomycetota</taxon>
        <taxon>Actinomycetes</taxon>
        <taxon>Kitasatosporales</taxon>
        <taxon>Streptomycetaceae</taxon>
        <taxon>Streptomyces</taxon>
        <taxon>Streptomyces griseoincarnatus group</taxon>
    </lineage>
</organism>
<evidence type="ECO:0000256" key="2">
    <source>
        <dbReference type="ARBA" id="ARBA00022857"/>
    </source>
</evidence>
<comment type="catalytic activity">
    <reaction evidence="4">
        <text>(R)-pantoate + NADP(+) = 2-dehydropantoate + NADPH + H(+)</text>
        <dbReference type="Rhea" id="RHEA:16233"/>
        <dbReference type="ChEBI" id="CHEBI:11561"/>
        <dbReference type="ChEBI" id="CHEBI:15378"/>
        <dbReference type="ChEBI" id="CHEBI:15980"/>
        <dbReference type="ChEBI" id="CHEBI:57783"/>
        <dbReference type="ChEBI" id="CHEBI:58349"/>
        <dbReference type="EC" id="1.1.1.169"/>
    </reaction>
</comment>
<feature type="region of interest" description="Disordered" evidence="5">
    <location>
        <begin position="257"/>
        <end position="350"/>
    </location>
</feature>
<dbReference type="EMBL" id="BAAAVA010000130">
    <property type="protein sequence ID" value="GAA2953857.1"/>
    <property type="molecule type" value="Genomic_DNA"/>
</dbReference>
<evidence type="ECO:0000313" key="9">
    <source>
        <dbReference type="Proteomes" id="UP001501423"/>
    </source>
</evidence>
<dbReference type="SUPFAM" id="SSF51735">
    <property type="entry name" value="NAD(P)-binding Rossmann-fold domains"/>
    <property type="match status" value="1"/>
</dbReference>
<dbReference type="InterPro" id="IPR003710">
    <property type="entry name" value="ApbA"/>
</dbReference>
<dbReference type="SUPFAM" id="SSF48179">
    <property type="entry name" value="6-phosphogluconate dehydrogenase C-terminal domain-like"/>
    <property type="match status" value="1"/>
</dbReference>
<keyword evidence="9" id="KW-1185">Reference proteome</keyword>
<comment type="caution">
    <text evidence="8">The sequence shown here is derived from an EMBL/GenBank/DDBJ whole genome shotgun (WGS) entry which is preliminary data.</text>
</comment>
<evidence type="ECO:0000256" key="4">
    <source>
        <dbReference type="RuleBase" id="RU362068"/>
    </source>
</evidence>
<gene>
    <name evidence="8" type="ORF">GCM10010478_62660</name>
</gene>
<evidence type="ECO:0000256" key="5">
    <source>
        <dbReference type="SAM" id="MobiDB-lite"/>
    </source>
</evidence>
<dbReference type="PANTHER" id="PTHR21708">
    <property type="entry name" value="PROBABLE 2-DEHYDROPANTOATE 2-REDUCTASE"/>
    <property type="match status" value="1"/>
</dbReference>
<evidence type="ECO:0000259" key="6">
    <source>
        <dbReference type="Pfam" id="PF02558"/>
    </source>
</evidence>
<dbReference type="InterPro" id="IPR051402">
    <property type="entry name" value="KPR-Related"/>
</dbReference>
<keyword evidence="2 4" id="KW-0521">NADP</keyword>
<comment type="pathway">
    <text evidence="4">Cofactor biosynthesis; (R)-pantothenate biosynthesis; (R)-pantoate from 3-methyl-2-oxobutanoate: step 2/2.</text>
</comment>
<proteinExistence type="inferred from homology"/>
<dbReference type="NCBIfam" id="TIGR00745">
    <property type="entry name" value="apbA_panE"/>
    <property type="match status" value="1"/>
</dbReference>
<dbReference type="InterPro" id="IPR036291">
    <property type="entry name" value="NAD(P)-bd_dom_sf"/>
</dbReference>
<feature type="compositionally biased region" description="Low complexity" evidence="5">
    <location>
        <begin position="289"/>
        <end position="305"/>
    </location>
</feature>
<dbReference type="Proteomes" id="UP001501423">
    <property type="component" value="Unassembled WGS sequence"/>
</dbReference>
<evidence type="ECO:0000256" key="3">
    <source>
        <dbReference type="ARBA" id="ARBA00023002"/>
    </source>
</evidence>
<sequence>MRIAIVGAGGVGGYFGARLAAAGHEVTFVARGRHLEAVRRSGLLVRSPLGDVRTSPGSVVESVADVDGADLVIVAVKLWDTDDVARQLGASELAGTPVLSLQNGVHKDAVLARRLPPESLLGGACFISAFIEEPGVVRHNGTLQRMVFGARHPEQEPVARQFLHACTEAGVDAEVSADVDRVIWEKYVFLVGHSATTTAVRRPIGVVRSHERTRVLLRDVMAEAVAVARASGVALAEDFAERQLAFCDTLPADMTSSMHNDLEHGHRLERPGSAGEWPTSPTNSASPRPATARSPTSWPPTSTAPRPAPDRRAPEAAGQPAVARLKRTDDQKAAPMRVTPIRPVTMSFTS</sequence>
<evidence type="ECO:0000259" key="7">
    <source>
        <dbReference type="Pfam" id="PF08546"/>
    </source>
</evidence>
<keyword evidence="3 4" id="KW-0560">Oxidoreductase</keyword>
<feature type="domain" description="Ketopantoate reductase N-terminal" evidence="6">
    <location>
        <begin position="3"/>
        <end position="150"/>
    </location>
</feature>
<evidence type="ECO:0000256" key="1">
    <source>
        <dbReference type="ARBA" id="ARBA00007870"/>
    </source>
</evidence>
<dbReference type="Pfam" id="PF08546">
    <property type="entry name" value="ApbA_C"/>
    <property type="match status" value="1"/>
</dbReference>
<dbReference type="InterPro" id="IPR013332">
    <property type="entry name" value="KPR_N"/>
</dbReference>
<protein>
    <recommendedName>
        <fullName evidence="4">2-dehydropantoate 2-reductase</fullName>
        <ecNumber evidence="4">1.1.1.169</ecNumber>
    </recommendedName>
    <alternativeName>
        <fullName evidence="4">Ketopantoate reductase</fullName>
    </alternativeName>
</protein>